<dbReference type="InterPro" id="IPR012337">
    <property type="entry name" value="RNaseH-like_sf"/>
</dbReference>
<evidence type="ECO:0000256" key="4">
    <source>
        <dbReference type="ARBA" id="ARBA00022833"/>
    </source>
</evidence>
<evidence type="ECO:0000256" key="5">
    <source>
        <dbReference type="ARBA" id="ARBA00023015"/>
    </source>
</evidence>
<reference evidence="11" key="1">
    <citation type="submission" date="2022-03" db="EMBL/GenBank/DDBJ databases">
        <authorList>
            <person name="Sayadi A."/>
        </authorList>
    </citation>
    <scope>NUCLEOTIDE SEQUENCE</scope>
</reference>
<dbReference type="PANTHER" id="PTHR46481:SF10">
    <property type="entry name" value="ZINC FINGER BED DOMAIN-CONTAINING PROTEIN 39"/>
    <property type="match status" value="1"/>
</dbReference>
<dbReference type="InterPro" id="IPR036236">
    <property type="entry name" value="Znf_C2H2_sf"/>
</dbReference>
<evidence type="ECO:0000256" key="1">
    <source>
        <dbReference type="ARBA" id="ARBA00004123"/>
    </source>
</evidence>
<dbReference type="SUPFAM" id="SSF57667">
    <property type="entry name" value="beta-beta-alpha zinc fingers"/>
    <property type="match status" value="1"/>
</dbReference>
<evidence type="ECO:0000313" key="11">
    <source>
        <dbReference type="EMBL" id="CAH1985202.1"/>
    </source>
</evidence>
<keyword evidence="4" id="KW-0862">Zinc</keyword>
<evidence type="ECO:0000259" key="10">
    <source>
        <dbReference type="PROSITE" id="PS50808"/>
    </source>
</evidence>
<keyword evidence="12" id="KW-1185">Reference proteome</keyword>
<name>A0A9P0KXY9_ACAOB</name>
<accession>A0A9P0KXY9</accession>
<dbReference type="OrthoDB" id="6705107at2759"/>
<dbReference type="Proteomes" id="UP001152888">
    <property type="component" value="Unassembled WGS sequence"/>
</dbReference>
<dbReference type="GO" id="GO:0009791">
    <property type="term" value="P:post-embryonic development"/>
    <property type="evidence" value="ECO:0007669"/>
    <property type="project" value="UniProtKB-ARBA"/>
</dbReference>
<dbReference type="Pfam" id="PF02892">
    <property type="entry name" value="zf-BED"/>
    <property type="match status" value="1"/>
</dbReference>
<evidence type="ECO:0000256" key="3">
    <source>
        <dbReference type="ARBA" id="ARBA00022771"/>
    </source>
</evidence>
<dbReference type="EMBL" id="CAKOFQ010006972">
    <property type="protein sequence ID" value="CAH1985202.1"/>
    <property type="molecule type" value="Genomic_DNA"/>
</dbReference>
<evidence type="ECO:0000256" key="7">
    <source>
        <dbReference type="ARBA" id="ARBA00023163"/>
    </source>
</evidence>
<evidence type="ECO:0000256" key="9">
    <source>
        <dbReference type="PROSITE-ProRule" id="PRU00027"/>
    </source>
</evidence>
<evidence type="ECO:0000256" key="8">
    <source>
        <dbReference type="ARBA" id="ARBA00023242"/>
    </source>
</evidence>
<dbReference type="SMART" id="SM00614">
    <property type="entry name" value="ZnF_BED"/>
    <property type="match status" value="1"/>
</dbReference>
<proteinExistence type="predicted"/>
<dbReference type="PROSITE" id="PS50808">
    <property type="entry name" value="ZF_BED"/>
    <property type="match status" value="1"/>
</dbReference>
<keyword evidence="5" id="KW-0805">Transcription regulation</keyword>
<dbReference type="InterPro" id="IPR052035">
    <property type="entry name" value="ZnF_BED_domain_contain"/>
</dbReference>
<dbReference type="PANTHER" id="PTHR46481">
    <property type="entry name" value="ZINC FINGER BED DOMAIN-CONTAINING PROTEIN 4"/>
    <property type="match status" value="1"/>
</dbReference>
<comment type="subcellular location">
    <subcellularLocation>
        <location evidence="1">Nucleus</location>
    </subcellularLocation>
</comment>
<evidence type="ECO:0000256" key="2">
    <source>
        <dbReference type="ARBA" id="ARBA00022723"/>
    </source>
</evidence>
<keyword evidence="2" id="KW-0479">Metal-binding</keyword>
<dbReference type="GO" id="GO:0003677">
    <property type="term" value="F:DNA binding"/>
    <property type="evidence" value="ECO:0007669"/>
    <property type="project" value="UniProtKB-KW"/>
</dbReference>
<dbReference type="InterPro" id="IPR003656">
    <property type="entry name" value="Znf_BED"/>
</dbReference>
<keyword evidence="6" id="KW-0238">DNA-binding</keyword>
<dbReference type="SUPFAM" id="SSF53098">
    <property type="entry name" value="Ribonuclease H-like"/>
    <property type="match status" value="1"/>
</dbReference>
<organism evidence="11 12">
    <name type="scientific">Acanthoscelides obtectus</name>
    <name type="common">Bean weevil</name>
    <name type="synonym">Bruchus obtectus</name>
    <dbReference type="NCBI Taxonomy" id="200917"/>
    <lineage>
        <taxon>Eukaryota</taxon>
        <taxon>Metazoa</taxon>
        <taxon>Ecdysozoa</taxon>
        <taxon>Arthropoda</taxon>
        <taxon>Hexapoda</taxon>
        <taxon>Insecta</taxon>
        <taxon>Pterygota</taxon>
        <taxon>Neoptera</taxon>
        <taxon>Endopterygota</taxon>
        <taxon>Coleoptera</taxon>
        <taxon>Polyphaga</taxon>
        <taxon>Cucujiformia</taxon>
        <taxon>Chrysomeloidea</taxon>
        <taxon>Chrysomelidae</taxon>
        <taxon>Bruchinae</taxon>
        <taxon>Bruchini</taxon>
        <taxon>Acanthoscelides</taxon>
    </lineage>
</organism>
<protein>
    <recommendedName>
        <fullName evidence="10">BED-type domain-containing protein</fullName>
    </recommendedName>
</protein>
<keyword evidence="3 9" id="KW-0863">Zinc-finger</keyword>
<dbReference type="GO" id="GO:0008270">
    <property type="term" value="F:zinc ion binding"/>
    <property type="evidence" value="ECO:0007669"/>
    <property type="project" value="UniProtKB-KW"/>
</dbReference>
<evidence type="ECO:0000313" key="12">
    <source>
        <dbReference type="Proteomes" id="UP001152888"/>
    </source>
</evidence>
<dbReference type="GO" id="GO:0046983">
    <property type="term" value="F:protein dimerization activity"/>
    <property type="evidence" value="ECO:0007669"/>
    <property type="project" value="InterPro"/>
</dbReference>
<keyword evidence="8" id="KW-0539">Nucleus</keyword>
<gene>
    <name evidence="11" type="ORF">ACAOBT_LOCUS16532</name>
</gene>
<dbReference type="AlphaFoldDB" id="A0A9P0KXY9"/>
<keyword evidence="7" id="KW-0804">Transcription</keyword>
<dbReference type="Pfam" id="PF05699">
    <property type="entry name" value="Dimer_Tnp_hAT"/>
    <property type="match status" value="1"/>
</dbReference>
<sequence length="642" mass="73847">MRPKCSAIWTYFNEVDDQTVRCNLCNQTYSRKGRGTSGLRSHLQSRHKTEYTEYEKCDAASKKAEVEKKRKCTEETSLQLVKRQVTLQESLMKHQCWDSSHEKSRELDKLICEMIALQDLPFNFIEGIGFRRFVQAAQPKYDLKKRQYYTSHLCNYVYPKLYEKIKNLIKDLEYVSFTTDIWTEPGAGVSLLSFTVHGINDDFKRVSLVLKCVTLEERHTGDLVAQKLDEILEEWDIPRQKLHAMVRDGGSNMKRAARISQIDDIDCTLHQLQLCVRSALASNEHFSTLLAKCKQIATHFNHSITGQKELNDFQERLGLPQLSVIQECATRWNSMFYMIERLIKIKDAIILYTSQHPNLPQLVPSDWVKLETCTRILKPFEEVTKSLSSTEACISSVIPLIHVLVCAMQNFLREDNIGNDQDCKNVIQKLIEEINNRFGELHNNNLYAISTYLDPKYKTKFFYEITKERIELALLTVLTSTSQRPIDNVVMDVHNQPSTSSGAVVDSVDTSCPTASTSTGKIVDSMLAEMLASELNSDDEIESLPIEDRSVVLKLLLNNYIREKRINMHEDSLLWWKNNPKYSEVYGAVRQYLSSPPSSVPSERLFSNAGLVYDELRNRLSGETASKLIFIKINLPIIKFDY</sequence>
<feature type="domain" description="BED-type" evidence="10">
    <location>
        <begin position="3"/>
        <end position="54"/>
    </location>
</feature>
<dbReference type="InterPro" id="IPR008906">
    <property type="entry name" value="HATC_C_dom"/>
</dbReference>
<comment type="caution">
    <text evidence="11">The sequence shown here is derived from an EMBL/GenBank/DDBJ whole genome shotgun (WGS) entry which is preliminary data.</text>
</comment>
<dbReference type="GO" id="GO:0005634">
    <property type="term" value="C:nucleus"/>
    <property type="evidence" value="ECO:0007669"/>
    <property type="project" value="UniProtKB-SubCell"/>
</dbReference>
<evidence type="ECO:0000256" key="6">
    <source>
        <dbReference type="ARBA" id="ARBA00023125"/>
    </source>
</evidence>